<keyword evidence="10 11" id="KW-0275">Fatty acid biosynthesis</keyword>
<dbReference type="GO" id="GO:0034626">
    <property type="term" value="P:fatty acid elongation, polyunsaturated fatty acid"/>
    <property type="evidence" value="ECO:0007669"/>
    <property type="project" value="TreeGrafter"/>
</dbReference>
<evidence type="ECO:0000256" key="3">
    <source>
        <dbReference type="ARBA" id="ARBA00022516"/>
    </source>
</evidence>
<sequence length="127" mass="14880">MEYPLVQRLLDVKFDTKRFVSLVTHGGKDFPDKEGRKFIADHFDITIQASILYVVVVFGTKFFMRNRQPFSLFVPLNIWNFILAAFSIMGMIKLSSEFWTTLFEKGFQSECLPYSFFYSIYISSVID</sequence>
<proteinExistence type="inferred from homology"/>
<dbReference type="GO" id="GO:0030148">
    <property type="term" value="P:sphingolipid biosynthetic process"/>
    <property type="evidence" value="ECO:0007669"/>
    <property type="project" value="TreeGrafter"/>
</dbReference>
<evidence type="ECO:0000313" key="12">
    <source>
        <dbReference type="EMBL" id="VDP36264.1"/>
    </source>
</evidence>
<name>A0A183GK31_HELPZ</name>
<comment type="catalytic activity">
    <reaction evidence="11">
        <text>a very-long-chain acyl-CoA + malonyl-CoA + H(+) = a very-long-chain 3-oxoacyl-CoA + CO2 + CoA</text>
        <dbReference type="Rhea" id="RHEA:32727"/>
        <dbReference type="ChEBI" id="CHEBI:15378"/>
        <dbReference type="ChEBI" id="CHEBI:16526"/>
        <dbReference type="ChEBI" id="CHEBI:57287"/>
        <dbReference type="ChEBI" id="CHEBI:57384"/>
        <dbReference type="ChEBI" id="CHEBI:90725"/>
        <dbReference type="ChEBI" id="CHEBI:90736"/>
        <dbReference type="EC" id="2.3.1.199"/>
    </reaction>
</comment>
<dbReference type="GO" id="GO:0005789">
    <property type="term" value="C:endoplasmic reticulum membrane"/>
    <property type="evidence" value="ECO:0007669"/>
    <property type="project" value="TreeGrafter"/>
</dbReference>
<dbReference type="InterPro" id="IPR002076">
    <property type="entry name" value="ELO_fam"/>
</dbReference>
<reference evidence="14" key="2">
    <citation type="submission" date="2019-09" db="UniProtKB">
        <authorList>
            <consortium name="WormBaseParasite"/>
        </authorList>
    </citation>
    <scope>IDENTIFICATION</scope>
</reference>
<dbReference type="EMBL" id="UZAH01034624">
    <property type="protein sequence ID" value="VDP36264.1"/>
    <property type="molecule type" value="Genomic_DNA"/>
</dbReference>
<dbReference type="OrthoDB" id="10259681at2759"/>
<evidence type="ECO:0000256" key="9">
    <source>
        <dbReference type="ARBA" id="ARBA00023136"/>
    </source>
</evidence>
<dbReference type="WBParaSite" id="HPBE_0002304701-mRNA-1">
    <property type="protein sequence ID" value="HPBE_0002304701-mRNA-1"/>
    <property type="gene ID" value="HPBE_0002304701"/>
</dbReference>
<comment type="caution">
    <text evidence="11">Lacks conserved residue(s) required for the propagation of feature annotation.</text>
</comment>
<accession>A0A183GK31</accession>
<comment type="similarity">
    <text evidence="11">Belongs to the ELO family.</text>
</comment>
<evidence type="ECO:0000256" key="5">
    <source>
        <dbReference type="ARBA" id="ARBA00022692"/>
    </source>
</evidence>
<dbReference type="AlphaFoldDB" id="A0A183GK31"/>
<comment type="pathway">
    <text evidence="2">Lipid metabolism; fatty acid biosynthesis.</text>
</comment>
<evidence type="ECO:0000256" key="6">
    <source>
        <dbReference type="ARBA" id="ARBA00022832"/>
    </source>
</evidence>
<dbReference type="GO" id="GO:0042761">
    <property type="term" value="P:very long-chain fatty acid biosynthetic process"/>
    <property type="evidence" value="ECO:0007669"/>
    <property type="project" value="TreeGrafter"/>
</dbReference>
<reference evidence="12 13" key="1">
    <citation type="submission" date="2018-11" db="EMBL/GenBank/DDBJ databases">
        <authorList>
            <consortium name="Pathogen Informatics"/>
        </authorList>
    </citation>
    <scope>NUCLEOTIDE SEQUENCE [LARGE SCALE GENOMIC DNA]</scope>
</reference>
<keyword evidence="9 11" id="KW-0472">Membrane</keyword>
<dbReference type="Proteomes" id="UP000050761">
    <property type="component" value="Unassembled WGS sequence"/>
</dbReference>
<keyword evidence="5 11" id="KW-0812">Transmembrane</keyword>
<keyword evidence="8 11" id="KW-0443">Lipid metabolism</keyword>
<evidence type="ECO:0000256" key="11">
    <source>
        <dbReference type="RuleBase" id="RU361115"/>
    </source>
</evidence>
<keyword evidence="3 11" id="KW-0444">Lipid biosynthesis</keyword>
<gene>
    <name evidence="12" type="ORF">HPBE_LOCUS23046</name>
</gene>
<dbReference type="PANTHER" id="PTHR11157">
    <property type="entry name" value="FATTY ACID ACYL TRANSFERASE-RELATED"/>
    <property type="match status" value="1"/>
</dbReference>
<protein>
    <recommendedName>
        <fullName evidence="11">Elongation of very long chain fatty acids protein</fullName>
        <ecNumber evidence="11">2.3.1.199</ecNumber>
    </recommendedName>
    <alternativeName>
        <fullName evidence="11">Very-long-chain 3-oxoacyl-CoA synthase</fullName>
    </alternativeName>
</protein>
<dbReference type="GO" id="GO:0034625">
    <property type="term" value="P:fatty acid elongation, monounsaturated fatty acid"/>
    <property type="evidence" value="ECO:0007669"/>
    <property type="project" value="TreeGrafter"/>
</dbReference>
<dbReference type="PANTHER" id="PTHR11157:SF26">
    <property type="entry name" value="ELONGATION OF LONG CHAIN FATTY ACIDS PROTEIN 1"/>
    <property type="match status" value="1"/>
</dbReference>
<feature type="transmembrane region" description="Helical" evidence="11">
    <location>
        <begin position="45"/>
        <end position="63"/>
    </location>
</feature>
<keyword evidence="7 11" id="KW-1133">Transmembrane helix</keyword>
<evidence type="ECO:0000256" key="7">
    <source>
        <dbReference type="ARBA" id="ARBA00022989"/>
    </source>
</evidence>
<dbReference type="UniPathway" id="UPA00094"/>
<dbReference type="Pfam" id="PF01151">
    <property type="entry name" value="ELO"/>
    <property type="match status" value="1"/>
</dbReference>
<accession>A0A3P8DW09</accession>
<evidence type="ECO:0000313" key="13">
    <source>
        <dbReference type="Proteomes" id="UP000050761"/>
    </source>
</evidence>
<dbReference type="EC" id="2.3.1.199" evidence="11"/>
<evidence type="ECO:0000256" key="1">
    <source>
        <dbReference type="ARBA" id="ARBA00004141"/>
    </source>
</evidence>
<organism evidence="13 14">
    <name type="scientific">Heligmosomoides polygyrus</name>
    <name type="common">Parasitic roundworm</name>
    <dbReference type="NCBI Taxonomy" id="6339"/>
    <lineage>
        <taxon>Eukaryota</taxon>
        <taxon>Metazoa</taxon>
        <taxon>Ecdysozoa</taxon>
        <taxon>Nematoda</taxon>
        <taxon>Chromadorea</taxon>
        <taxon>Rhabditida</taxon>
        <taxon>Rhabditina</taxon>
        <taxon>Rhabditomorpha</taxon>
        <taxon>Strongyloidea</taxon>
        <taxon>Heligmosomidae</taxon>
        <taxon>Heligmosomoides</taxon>
    </lineage>
</organism>
<feature type="transmembrane region" description="Helical" evidence="11">
    <location>
        <begin position="70"/>
        <end position="92"/>
    </location>
</feature>
<keyword evidence="6 11" id="KW-0276">Fatty acid metabolism</keyword>
<evidence type="ECO:0000256" key="2">
    <source>
        <dbReference type="ARBA" id="ARBA00005194"/>
    </source>
</evidence>
<evidence type="ECO:0000313" key="14">
    <source>
        <dbReference type="WBParaSite" id="HPBE_0002304701-mRNA-1"/>
    </source>
</evidence>
<keyword evidence="4 11" id="KW-0808">Transferase</keyword>
<keyword evidence="13" id="KW-1185">Reference proteome</keyword>
<evidence type="ECO:0000256" key="10">
    <source>
        <dbReference type="ARBA" id="ARBA00023160"/>
    </source>
</evidence>
<comment type="subcellular location">
    <subcellularLocation>
        <location evidence="1">Membrane</location>
        <topology evidence="1">Multi-pass membrane protein</topology>
    </subcellularLocation>
</comment>
<evidence type="ECO:0000256" key="4">
    <source>
        <dbReference type="ARBA" id="ARBA00022679"/>
    </source>
</evidence>
<evidence type="ECO:0000256" key="8">
    <source>
        <dbReference type="ARBA" id="ARBA00023098"/>
    </source>
</evidence>
<dbReference type="GO" id="GO:0009922">
    <property type="term" value="F:fatty acid elongase activity"/>
    <property type="evidence" value="ECO:0007669"/>
    <property type="project" value="UniProtKB-EC"/>
</dbReference>
<dbReference type="GO" id="GO:0019367">
    <property type="term" value="P:fatty acid elongation, saturated fatty acid"/>
    <property type="evidence" value="ECO:0007669"/>
    <property type="project" value="TreeGrafter"/>
</dbReference>